<dbReference type="Pfam" id="PF13411">
    <property type="entry name" value="MerR_1"/>
    <property type="match status" value="1"/>
</dbReference>
<dbReference type="EMBL" id="SJPY01000009">
    <property type="protein sequence ID" value="TWU35660.1"/>
    <property type="molecule type" value="Genomic_DNA"/>
</dbReference>
<dbReference type="InterPro" id="IPR009061">
    <property type="entry name" value="DNA-bd_dom_put_sf"/>
</dbReference>
<feature type="domain" description="HTH merR-type" evidence="1">
    <location>
        <begin position="6"/>
        <end position="77"/>
    </location>
</feature>
<dbReference type="RefSeq" id="WP_146602201.1">
    <property type="nucleotide sequence ID" value="NZ_SJPY01000009.1"/>
</dbReference>
<dbReference type="SUPFAM" id="SSF46955">
    <property type="entry name" value="Putative DNA-binding domain"/>
    <property type="match status" value="1"/>
</dbReference>
<dbReference type="Proteomes" id="UP000315471">
    <property type="component" value="Unassembled WGS sequence"/>
</dbReference>
<dbReference type="AlphaFoldDB" id="A0A5C6DFV3"/>
<dbReference type="GO" id="GO:0006355">
    <property type="term" value="P:regulation of DNA-templated transcription"/>
    <property type="evidence" value="ECO:0007669"/>
    <property type="project" value="InterPro"/>
</dbReference>
<dbReference type="OrthoDB" id="280546at2"/>
<gene>
    <name evidence="2" type="ORF">Q31b_50950</name>
</gene>
<evidence type="ECO:0000313" key="2">
    <source>
        <dbReference type="EMBL" id="TWU35660.1"/>
    </source>
</evidence>
<sequence length="208" mass="22603">MSEKISTADLASAIGVDRRTLTRWRQAGLIPPPQRIALAGKKGRVAVWDRAIVALCIRLQELFMDGRSVAEVKQKIDAEFTNKKPKSKSKPGSDSSGVKRELLAARKIVLAAVRAFRDRNATPTASTLFPEELVDKAHRLAGNGYDVVLVWDGTSATVASSTEVTVMLTQQSGEASAALLVVPLTDCFPKHNVPSGRTRERGTRRVDI</sequence>
<accession>A0A5C6DFV3</accession>
<dbReference type="GO" id="GO:0003677">
    <property type="term" value="F:DNA binding"/>
    <property type="evidence" value="ECO:0007669"/>
    <property type="project" value="InterPro"/>
</dbReference>
<comment type="caution">
    <text evidence="2">The sequence shown here is derived from an EMBL/GenBank/DDBJ whole genome shotgun (WGS) entry which is preliminary data.</text>
</comment>
<proteinExistence type="predicted"/>
<reference evidence="2 3" key="1">
    <citation type="submission" date="2019-02" db="EMBL/GenBank/DDBJ databases">
        <title>Deep-cultivation of Planctomycetes and their phenomic and genomic characterization uncovers novel biology.</title>
        <authorList>
            <person name="Wiegand S."/>
            <person name="Jogler M."/>
            <person name="Boedeker C."/>
            <person name="Pinto D."/>
            <person name="Vollmers J."/>
            <person name="Rivas-Marin E."/>
            <person name="Kohn T."/>
            <person name="Peeters S.H."/>
            <person name="Heuer A."/>
            <person name="Rast P."/>
            <person name="Oberbeckmann S."/>
            <person name="Bunk B."/>
            <person name="Jeske O."/>
            <person name="Meyerdierks A."/>
            <person name="Storesund J.E."/>
            <person name="Kallscheuer N."/>
            <person name="Luecker S."/>
            <person name="Lage O.M."/>
            <person name="Pohl T."/>
            <person name="Merkel B.J."/>
            <person name="Hornburger P."/>
            <person name="Mueller R.-W."/>
            <person name="Bruemmer F."/>
            <person name="Labrenz M."/>
            <person name="Spormann A.M."/>
            <person name="Op Den Camp H."/>
            <person name="Overmann J."/>
            <person name="Amann R."/>
            <person name="Jetten M.S.M."/>
            <person name="Mascher T."/>
            <person name="Medema M.H."/>
            <person name="Devos D.P."/>
            <person name="Kaster A.-K."/>
            <person name="Ovreas L."/>
            <person name="Rohde M."/>
            <person name="Galperin M.Y."/>
            <person name="Jogler C."/>
        </authorList>
    </citation>
    <scope>NUCLEOTIDE SEQUENCE [LARGE SCALE GENOMIC DNA]</scope>
    <source>
        <strain evidence="2 3">Q31b</strain>
    </source>
</reference>
<dbReference type="InterPro" id="IPR000551">
    <property type="entry name" value="MerR-type_HTH_dom"/>
</dbReference>
<name>A0A5C6DFV3_9BACT</name>
<protein>
    <recommendedName>
        <fullName evidence="1">HTH merR-type domain-containing protein</fullName>
    </recommendedName>
</protein>
<evidence type="ECO:0000313" key="3">
    <source>
        <dbReference type="Proteomes" id="UP000315471"/>
    </source>
</evidence>
<evidence type="ECO:0000259" key="1">
    <source>
        <dbReference type="Pfam" id="PF13411"/>
    </source>
</evidence>
<keyword evidence="3" id="KW-1185">Reference proteome</keyword>
<organism evidence="2 3">
    <name type="scientific">Novipirellula aureliae</name>
    <dbReference type="NCBI Taxonomy" id="2527966"/>
    <lineage>
        <taxon>Bacteria</taxon>
        <taxon>Pseudomonadati</taxon>
        <taxon>Planctomycetota</taxon>
        <taxon>Planctomycetia</taxon>
        <taxon>Pirellulales</taxon>
        <taxon>Pirellulaceae</taxon>
        <taxon>Novipirellula</taxon>
    </lineage>
</organism>